<comment type="caution">
    <text evidence="1">The sequence shown here is derived from an EMBL/GenBank/DDBJ whole genome shotgun (WGS) entry which is preliminary data.</text>
</comment>
<dbReference type="RefSeq" id="WP_279817815.1">
    <property type="nucleotide sequence ID" value="NZ_BAAAEN010000019.1"/>
</dbReference>
<organism evidence="1 2">
    <name type="scientific">Pigmentiphaga daeguensis</name>
    <dbReference type="NCBI Taxonomy" id="414049"/>
    <lineage>
        <taxon>Bacteria</taxon>
        <taxon>Pseudomonadati</taxon>
        <taxon>Pseudomonadota</taxon>
        <taxon>Betaproteobacteria</taxon>
        <taxon>Burkholderiales</taxon>
        <taxon>Alcaligenaceae</taxon>
        <taxon>Pigmentiphaga</taxon>
    </lineage>
</organism>
<dbReference type="PROSITE" id="PS51257">
    <property type="entry name" value="PROKAR_LIPOPROTEIN"/>
    <property type="match status" value="1"/>
</dbReference>
<protein>
    <recommendedName>
        <fullName evidence="3">Lipoprotein</fullName>
    </recommendedName>
</protein>
<dbReference type="EMBL" id="BAAAEN010000019">
    <property type="protein sequence ID" value="GAA0520542.1"/>
    <property type="molecule type" value="Genomic_DNA"/>
</dbReference>
<sequence length="321" mass="33543">MKPGLKTAGALALTALLGACGGGGGAESKNDTPPPMTQGELRTFSSSAYTTGLFLPYFALGYVNALITHVGDGMPEGPQPCAEGKGSRTSVYTDADHDGKISAGDSLAIDMTDCATRGLGEALNGQVRILVREVQGDLVDGFNTSGVFTLEAPDLALSANESIAGTLQVRFEQTTHDIPEDSATPDDIEEILNISQSGGDFKVRYTEDGKTYGNAISDYAAESHYLYATGTERYTALQFSSRGQSVNVGDFEQRTKLIDPLVFVHAEDGGAPGPISGRFTVETRGETITTTFSSPAAGASNVLIESSSGVRWSGSSDDGEL</sequence>
<reference evidence="1 2" key="1">
    <citation type="journal article" date="2019" name="Int. J. Syst. Evol. Microbiol.">
        <title>The Global Catalogue of Microorganisms (GCM) 10K type strain sequencing project: providing services to taxonomists for standard genome sequencing and annotation.</title>
        <authorList>
            <consortium name="The Broad Institute Genomics Platform"/>
            <consortium name="The Broad Institute Genome Sequencing Center for Infectious Disease"/>
            <person name="Wu L."/>
            <person name="Ma J."/>
        </authorList>
    </citation>
    <scope>NUCLEOTIDE SEQUENCE [LARGE SCALE GENOMIC DNA]</scope>
    <source>
        <strain evidence="1 2">JCM 14330</strain>
    </source>
</reference>
<dbReference type="Proteomes" id="UP001501706">
    <property type="component" value="Unassembled WGS sequence"/>
</dbReference>
<evidence type="ECO:0008006" key="3">
    <source>
        <dbReference type="Google" id="ProtNLM"/>
    </source>
</evidence>
<gene>
    <name evidence="1" type="ORF">GCM10009097_42620</name>
</gene>
<name>A0ABN1CKS9_9BURK</name>
<accession>A0ABN1CKS9</accession>
<evidence type="ECO:0000313" key="1">
    <source>
        <dbReference type="EMBL" id="GAA0520542.1"/>
    </source>
</evidence>
<proteinExistence type="predicted"/>
<evidence type="ECO:0000313" key="2">
    <source>
        <dbReference type="Proteomes" id="UP001501706"/>
    </source>
</evidence>
<keyword evidence="2" id="KW-1185">Reference proteome</keyword>